<dbReference type="AlphaFoldDB" id="A0A5Q4B9I2"/>
<reference evidence="1 2" key="1">
    <citation type="journal article" date="2019" name="Sci. Rep.">
        <title>Colletotrichum shisoi sp. nov., an anthracnose pathogen of Perilla frutescens in Japan: molecular phylogenetic, morphological and genomic evidence.</title>
        <authorList>
            <person name="Gan P."/>
            <person name="Tsushima A."/>
            <person name="Hiroyama R."/>
            <person name="Narusaka M."/>
            <person name="Takano Y."/>
            <person name="Narusaka Y."/>
            <person name="Kawaradani M."/>
            <person name="Damm U."/>
            <person name="Shirasu K."/>
        </authorList>
    </citation>
    <scope>NUCLEOTIDE SEQUENCE [LARGE SCALE GENOMIC DNA]</scope>
    <source>
        <strain evidence="1 2">PG-2018a</strain>
    </source>
</reference>
<gene>
    <name evidence="1" type="ORF">CSHISOI_11810</name>
</gene>
<accession>A0A5Q4B9I2</accession>
<proteinExistence type="predicted"/>
<dbReference type="EMBL" id="PUHP01005853">
    <property type="protein sequence ID" value="TQN63608.1"/>
    <property type="molecule type" value="Genomic_DNA"/>
</dbReference>
<evidence type="ECO:0000313" key="2">
    <source>
        <dbReference type="Proteomes" id="UP000326340"/>
    </source>
</evidence>
<organism evidence="1 2">
    <name type="scientific">Colletotrichum shisoi</name>
    <dbReference type="NCBI Taxonomy" id="2078593"/>
    <lineage>
        <taxon>Eukaryota</taxon>
        <taxon>Fungi</taxon>
        <taxon>Dikarya</taxon>
        <taxon>Ascomycota</taxon>
        <taxon>Pezizomycotina</taxon>
        <taxon>Sordariomycetes</taxon>
        <taxon>Hypocreomycetidae</taxon>
        <taxon>Glomerellales</taxon>
        <taxon>Glomerellaceae</taxon>
        <taxon>Colletotrichum</taxon>
        <taxon>Colletotrichum destructivum species complex</taxon>
    </lineage>
</organism>
<sequence>LRYLPEFIWSYVAEKVMKQVERKLAEQSCSSDVQGDVNFVRRLFEIEVPRLRGFTAENPYSPCKEKQAIQSLCGRAIEDTAFGCARVGVWILQS</sequence>
<keyword evidence="2" id="KW-1185">Reference proteome</keyword>
<feature type="non-terminal residue" evidence="1">
    <location>
        <position position="1"/>
    </location>
</feature>
<evidence type="ECO:0000313" key="1">
    <source>
        <dbReference type="EMBL" id="TQN63608.1"/>
    </source>
</evidence>
<protein>
    <submittedName>
        <fullName evidence="1">Uncharacterized protein</fullName>
    </submittedName>
</protein>
<name>A0A5Q4B9I2_9PEZI</name>
<comment type="caution">
    <text evidence="1">The sequence shown here is derived from an EMBL/GenBank/DDBJ whole genome shotgun (WGS) entry which is preliminary data.</text>
</comment>
<dbReference type="Proteomes" id="UP000326340">
    <property type="component" value="Unassembled WGS sequence"/>
</dbReference>